<dbReference type="AlphaFoldDB" id="A0A6J7EPQ0"/>
<accession>A0A6J7EPQ0</accession>
<dbReference type="PANTHER" id="PTHR33823">
    <property type="entry name" value="RNA POLYMERASE-BINDING TRANSCRIPTION FACTOR DKSA-RELATED"/>
    <property type="match status" value="1"/>
</dbReference>
<name>A0A6J7EPQ0_9ZZZZ</name>
<evidence type="ECO:0000256" key="2">
    <source>
        <dbReference type="ARBA" id="ARBA00022771"/>
    </source>
</evidence>
<keyword evidence="3" id="KW-0862">Zinc</keyword>
<evidence type="ECO:0000256" key="5">
    <source>
        <dbReference type="SAM" id="MobiDB-lite"/>
    </source>
</evidence>
<dbReference type="Gene3D" id="1.20.120.910">
    <property type="entry name" value="DksA, coiled-coil domain"/>
    <property type="match status" value="1"/>
</dbReference>
<dbReference type="EMBL" id="CAFBLT010000003">
    <property type="protein sequence ID" value="CAB4883204.1"/>
    <property type="molecule type" value="Genomic_DNA"/>
</dbReference>
<feature type="domain" description="Zinc finger DksA/TraR C4-type" evidence="6">
    <location>
        <begin position="234"/>
        <end position="264"/>
    </location>
</feature>
<evidence type="ECO:0000313" key="9">
    <source>
        <dbReference type="EMBL" id="CAB5027673.1"/>
    </source>
</evidence>
<dbReference type="EMBL" id="CAFBPM010000014">
    <property type="protein sequence ID" value="CAB5027673.1"/>
    <property type="molecule type" value="Genomic_DNA"/>
</dbReference>
<evidence type="ECO:0000256" key="3">
    <source>
        <dbReference type="ARBA" id="ARBA00022833"/>
    </source>
</evidence>
<sequence length="270" mass="28661">MAAVASKKKSVATKKAPAKKAPVKKAPAKKAPAKKAPAKKAPAKKAPAKKAPAKKAPAKKASAKKAPAKKAPAKKAPAKKAPAKKAPVKKAPFKKAPAKKAPVKKAPAKKAPAKKAPAKKAPAVKKVAAPKKPPAPTMPKVSPYAKDTKFIAKITELIAELSSEKKIQQTWLLAEAEEIVSEESGGPREVQFDDESGEGANSAVDRERDLALASKLQEEIDDLSEALGRIRSKRYGLCEKCFKPIPKARLEAMPYARVDVRCATPSLNRF</sequence>
<evidence type="ECO:0000256" key="1">
    <source>
        <dbReference type="ARBA" id="ARBA00022723"/>
    </source>
</evidence>
<gene>
    <name evidence="7" type="ORF">UFOPK3164_01685</name>
    <name evidence="8" type="ORF">UFOPK3427_01732</name>
    <name evidence="9" type="ORF">UFOPK4112_01347</name>
</gene>
<feature type="region of interest" description="Disordered" evidence="5">
    <location>
        <begin position="182"/>
        <end position="206"/>
    </location>
</feature>
<keyword evidence="1" id="KW-0479">Metal-binding</keyword>
<dbReference type="Pfam" id="PF01258">
    <property type="entry name" value="zf-dskA_traR"/>
    <property type="match status" value="1"/>
</dbReference>
<proteinExistence type="predicted"/>
<dbReference type="PROSITE" id="PS51128">
    <property type="entry name" value="ZF_DKSA_2"/>
    <property type="match status" value="1"/>
</dbReference>
<evidence type="ECO:0000313" key="8">
    <source>
        <dbReference type="EMBL" id="CAB4883204.1"/>
    </source>
</evidence>
<dbReference type="EMBL" id="CAFABE010000130">
    <property type="protein sequence ID" value="CAB4834518.1"/>
    <property type="molecule type" value="Genomic_DNA"/>
</dbReference>
<feature type="coiled-coil region" evidence="4">
    <location>
        <begin position="206"/>
        <end position="233"/>
    </location>
</feature>
<dbReference type="GO" id="GO:0008270">
    <property type="term" value="F:zinc ion binding"/>
    <property type="evidence" value="ECO:0007669"/>
    <property type="project" value="UniProtKB-KW"/>
</dbReference>
<evidence type="ECO:0000256" key="4">
    <source>
        <dbReference type="SAM" id="Coils"/>
    </source>
</evidence>
<dbReference type="PANTHER" id="PTHR33823:SF4">
    <property type="entry name" value="GENERAL STRESS PROTEIN 16O"/>
    <property type="match status" value="1"/>
</dbReference>
<reference evidence="8" key="1">
    <citation type="submission" date="2020-05" db="EMBL/GenBank/DDBJ databases">
        <authorList>
            <person name="Chiriac C."/>
            <person name="Salcher M."/>
            <person name="Ghai R."/>
            <person name="Kavagutti S V."/>
        </authorList>
    </citation>
    <scope>NUCLEOTIDE SEQUENCE</scope>
</reference>
<keyword evidence="2" id="KW-0863">Zinc-finger</keyword>
<feature type="compositionally biased region" description="Basic residues" evidence="5">
    <location>
        <begin position="1"/>
        <end position="118"/>
    </location>
</feature>
<protein>
    <submittedName>
        <fullName evidence="8">Unannotated protein</fullName>
    </submittedName>
</protein>
<dbReference type="InterPro" id="IPR000962">
    <property type="entry name" value="Znf_DskA_TraR"/>
</dbReference>
<dbReference type="SUPFAM" id="SSF57716">
    <property type="entry name" value="Glucocorticoid receptor-like (DNA-binding domain)"/>
    <property type="match status" value="1"/>
</dbReference>
<organism evidence="8">
    <name type="scientific">freshwater metagenome</name>
    <dbReference type="NCBI Taxonomy" id="449393"/>
    <lineage>
        <taxon>unclassified sequences</taxon>
        <taxon>metagenomes</taxon>
        <taxon>ecological metagenomes</taxon>
    </lineage>
</organism>
<evidence type="ECO:0000313" key="7">
    <source>
        <dbReference type="EMBL" id="CAB4834518.1"/>
    </source>
</evidence>
<evidence type="ECO:0000259" key="6">
    <source>
        <dbReference type="Pfam" id="PF01258"/>
    </source>
</evidence>
<keyword evidence="4" id="KW-0175">Coiled coil</keyword>
<feature type="region of interest" description="Disordered" evidence="5">
    <location>
        <begin position="1"/>
        <end position="142"/>
    </location>
</feature>